<name>A0ACC2P7V8_9HYME</name>
<sequence length="850" mass="97587">MEKGNKVGRKANEELLSRSHPVWQSIADDPKLQHLNWKAGSIHKYVSDDKHNVLTRLRESTVVDEHDLVTEEGESSYSKSSKVAETFDDLQRIHLFKFDLNYAPSYKGTNIFKFHAYNFSSMELHVQKVASSLGGPIFIGSGGYNFHKMSTEFDEFAIDDVSEVTLCTMIDQWLYPFATLVQQTLDDAKFYNFLMESLRHVGKFTLPTEVTLYSEKLVDSVCRAFYRVSKTDYCNLWIKKMINGTELAFQIDVQSWGLEETLSLSTHHNENKEFHGNCLKILLNSRSLERFYQILRAIFILLGSENRSAQTEESEILFDHADQGILDPSAGMVEILNVLKSKPTWTPVEIVQYILDEAKDTWFNLTSEIQNLDDINCRYCINLVEDFVEICRNFHLYLMRTRSSTHGSQSCKMYMKNFYEEFDKLYLSLHDTGAAKQLISVYEFLVLFTEHKKKILNSDHLVALFRQKEADHQIELEESQKKKNDTRNEVRQKNSHQVTSKTSTKGIDGSTEKFNDQGNIKPHSVALVTRDLDTIGLTAVENLHENPISKSIPSNGQITEFERSAMLDTLIMVGNRQNQVNYNHLRSTEDWGGNPDEPDLPVVPDSDECGESETSQAEIWNVSQENITGVSDQNLSDEESVANFDDSFSSSASNENYNGFPNNETRRGNWRCLIINGNSRDPSCFPPDTTLAKLVNTCPMDSLFEVFLAAYEFKPAFKNFVDAFKLRYLSECKFFKILTEYVEKKSRSVYYQGIYELVVLQEQQFSMEIKQNPLVGQYLEVDCRDNIMCLFRKVVKDYACVASEYKCSKASCKYIESKNSVFQSLDNKDFVVTKGGSLECLQDHLDSYYS</sequence>
<accession>A0ACC2P7V8</accession>
<reference evidence="1" key="1">
    <citation type="submission" date="2023-04" db="EMBL/GenBank/DDBJ databases">
        <title>A chromosome-level genome assembly of the parasitoid wasp Eretmocerus hayati.</title>
        <authorList>
            <person name="Zhong Y."/>
            <person name="Liu S."/>
            <person name="Liu Y."/>
        </authorList>
    </citation>
    <scope>NUCLEOTIDE SEQUENCE</scope>
    <source>
        <strain evidence="1">ZJU_SS_LIU_2023</strain>
    </source>
</reference>
<protein>
    <submittedName>
        <fullName evidence="1">Uncharacterized protein</fullName>
    </submittedName>
</protein>
<evidence type="ECO:0000313" key="1">
    <source>
        <dbReference type="EMBL" id="KAJ8677865.1"/>
    </source>
</evidence>
<proteinExistence type="predicted"/>
<comment type="caution">
    <text evidence="1">The sequence shown here is derived from an EMBL/GenBank/DDBJ whole genome shotgun (WGS) entry which is preliminary data.</text>
</comment>
<gene>
    <name evidence="1" type="ORF">QAD02_013652</name>
</gene>
<evidence type="ECO:0000313" key="2">
    <source>
        <dbReference type="Proteomes" id="UP001239111"/>
    </source>
</evidence>
<dbReference type="EMBL" id="CM056742">
    <property type="protein sequence ID" value="KAJ8677865.1"/>
    <property type="molecule type" value="Genomic_DNA"/>
</dbReference>
<dbReference type="Proteomes" id="UP001239111">
    <property type="component" value="Chromosome 2"/>
</dbReference>
<keyword evidence="2" id="KW-1185">Reference proteome</keyword>
<organism evidence="1 2">
    <name type="scientific">Eretmocerus hayati</name>
    <dbReference type="NCBI Taxonomy" id="131215"/>
    <lineage>
        <taxon>Eukaryota</taxon>
        <taxon>Metazoa</taxon>
        <taxon>Ecdysozoa</taxon>
        <taxon>Arthropoda</taxon>
        <taxon>Hexapoda</taxon>
        <taxon>Insecta</taxon>
        <taxon>Pterygota</taxon>
        <taxon>Neoptera</taxon>
        <taxon>Endopterygota</taxon>
        <taxon>Hymenoptera</taxon>
        <taxon>Apocrita</taxon>
        <taxon>Proctotrupomorpha</taxon>
        <taxon>Chalcidoidea</taxon>
        <taxon>Aphelinidae</taxon>
        <taxon>Aphelininae</taxon>
        <taxon>Eretmocerus</taxon>
    </lineage>
</organism>